<accession>F0WNE1</accession>
<sequence>MRPIFLQLVILSLTVFQYAFPIITKRFGERPRNIENLVAELVANIALPCRNLLQASFAGANVFLEEATTKYIHDHGAVTHEIRIASENTNNHFNDFGCTGNDQCYGQLVSSQRAIHPMDTIITWNSMVHEFKNATM</sequence>
<gene>
    <name evidence="2" type="primary">AlNc14C169G7968</name>
    <name evidence="2" type="ORF">ALNC14_089750</name>
</gene>
<dbReference type="HOGENOM" id="CLU_1879248_0_0_1"/>
<dbReference type="EMBL" id="FR824214">
    <property type="protein sequence ID" value="CCA22832.1"/>
    <property type="molecule type" value="Genomic_DNA"/>
</dbReference>
<name>F0WNE1_9STRA</name>
<evidence type="ECO:0000313" key="2">
    <source>
        <dbReference type="EMBL" id="CCA22832.1"/>
    </source>
</evidence>
<proteinExistence type="predicted"/>
<protein>
    <submittedName>
        <fullName evidence="2">AlNc14C169G7968 protein</fullName>
    </submittedName>
</protein>
<dbReference type="AlphaFoldDB" id="F0WNE1"/>
<evidence type="ECO:0000256" key="1">
    <source>
        <dbReference type="SAM" id="SignalP"/>
    </source>
</evidence>
<feature type="chain" id="PRO_5003263530" evidence="1">
    <location>
        <begin position="20"/>
        <end position="136"/>
    </location>
</feature>
<reference evidence="2" key="2">
    <citation type="submission" date="2011-02" db="EMBL/GenBank/DDBJ databases">
        <authorList>
            <person name="MacLean D."/>
        </authorList>
    </citation>
    <scope>NUCLEOTIDE SEQUENCE</scope>
</reference>
<keyword evidence="1" id="KW-0732">Signal</keyword>
<organism evidence="2">
    <name type="scientific">Albugo laibachii Nc14</name>
    <dbReference type="NCBI Taxonomy" id="890382"/>
    <lineage>
        <taxon>Eukaryota</taxon>
        <taxon>Sar</taxon>
        <taxon>Stramenopiles</taxon>
        <taxon>Oomycota</taxon>
        <taxon>Peronosporomycetes</taxon>
        <taxon>Albuginales</taxon>
        <taxon>Albuginaceae</taxon>
        <taxon>Albugo</taxon>
    </lineage>
</organism>
<reference evidence="2" key="1">
    <citation type="journal article" date="2011" name="PLoS Biol.">
        <title>Gene gain and loss during evolution of obligate parasitism in the white rust pathogen of Arabidopsis thaliana.</title>
        <authorList>
            <person name="Kemen E."/>
            <person name="Gardiner A."/>
            <person name="Schultz-Larsen T."/>
            <person name="Kemen A.C."/>
            <person name="Balmuth A.L."/>
            <person name="Robert-Seilaniantz A."/>
            <person name="Bailey K."/>
            <person name="Holub E."/>
            <person name="Studholme D.J."/>
            <person name="Maclean D."/>
            <person name="Jones J.D."/>
        </authorList>
    </citation>
    <scope>NUCLEOTIDE SEQUENCE</scope>
</reference>
<feature type="signal peptide" evidence="1">
    <location>
        <begin position="1"/>
        <end position="19"/>
    </location>
</feature>